<evidence type="ECO:0000313" key="4">
    <source>
        <dbReference type="EMBL" id="CAB4221049.1"/>
    </source>
</evidence>
<evidence type="ECO:0000313" key="3">
    <source>
        <dbReference type="EMBL" id="CAB4186629.1"/>
    </source>
</evidence>
<evidence type="ECO:0000313" key="1">
    <source>
        <dbReference type="EMBL" id="CAB4164075.1"/>
    </source>
</evidence>
<dbReference type="EMBL" id="LR797502">
    <property type="protein sequence ID" value="CAB4221049.1"/>
    <property type="molecule type" value="Genomic_DNA"/>
</dbReference>
<dbReference type="EMBL" id="LR797099">
    <property type="protein sequence ID" value="CAB4186629.1"/>
    <property type="molecule type" value="Genomic_DNA"/>
</dbReference>
<evidence type="ECO:0000313" key="2">
    <source>
        <dbReference type="EMBL" id="CAB4165685.1"/>
    </source>
</evidence>
<dbReference type="EMBL" id="LR796758">
    <property type="protein sequence ID" value="CAB4164075.1"/>
    <property type="molecule type" value="Genomic_DNA"/>
</dbReference>
<dbReference type="InterPro" id="IPR031997">
    <property type="entry name" value="T4-gp15_tss"/>
</dbReference>
<dbReference type="InterPro" id="IPR038553">
    <property type="entry name" value="T4-gp15_tss_sf"/>
</dbReference>
<proteinExistence type="predicted"/>
<sequence length="445" mass="49585">MVSLFQIEYGRNEQGTTDLVRVPVRYGDASRQAQTIIQQNSRNSLPSTPLMTFYITGLDYDRPRMQDPSYVNRVAVRQRTYDVNTDTYETTQGNAFTIERLMPVPYKLTINLDIWTSNTNQKMQLFEQIATLFNPSLEIQSTDNYLDWTSLSTVDLEKVNWSSRTIPMDTNDAIDIMTMTFSIPIWISSPAKVKKLGVVERIVASIYDAKGDAANAILDNDLLMGTRQLFTPYGYQVVLINNILQVLRQQQVVDAPNDSLALPDLVYTSNLLWTGVIGVYGAFRPGISQVRLDQPDGSQVVGTIVLQPNDDRFAIFTVDEDTIPQNTIGPIDAVIDPLVSGPGDGLDSSLLGQRYLFTEATGNVINVGPAVAWQGTNGHQLVAKANDIVEYDGVEWIVVFESASSQNTIQYVTNITTGTQYQWTGNSWVKSYQGLYPGGEWSLVL</sequence>
<accession>A0A6J5P4N6</accession>
<protein>
    <recommendedName>
        <fullName evidence="5">Myoviridae tail sheath stabiliser</fullName>
    </recommendedName>
</protein>
<name>A0A6J5P4N6_9CAUD</name>
<dbReference type="EMBL" id="LR796776">
    <property type="protein sequence ID" value="CAB4165685.1"/>
    <property type="molecule type" value="Genomic_DNA"/>
</dbReference>
<dbReference type="Gene3D" id="3.30.2000.40">
    <property type="entry name" value="Myoviridae tail sheath stabiliser"/>
    <property type="match status" value="1"/>
</dbReference>
<dbReference type="Pfam" id="PF16724">
    <property type="entry name" value="T4-gp15_tss"/>
    <property type="match status" value="1"/>
</dbReference>
<evidence type="ECO:0008006" key="5">
    <source>
        <dbReference type="Google" id="ProtNLM"/>
    </source>
</evidence>
<reference evidence="1" key="1">
    <citation type="submission" date="2020-04" db="EMBL/GenBank/DDBJ databases">
        <authorList>
            <person name="Chiriac C."/>
            <person name="Salcher M."/>
            <person name="Ghai R."/>
            <person name="Kavagutti S V."/>
        </authorList>
    </citation>
    <scope>NUCLEOTIDE SEQUENCE</scope>
</reference>
<gene>
    <name evidence="3" type="ORF">UFOVP1146_11</name>
    <name evidence="4" type="ORF">UFOVP1638_134</name>
    <name evidence="1" type="ORF">UFOVP812_344</name>
    <name evidence="2" type="ORF">UFOVP818_221</name>
</gene>
<organism evidence="1">
    <name type="scientific">uncultured Caudovirales phage</name>
    <dbReference type="NCBI Taxonomy" id="2100421"/>
    <lineage>
        <taxon>Viruses</taxon>
        <taxon>Duplodnaviria</taxon>
        <taxon>Heunggongvirae</taxon>
        <taxon>Uroviricota</taxon>
        <taxon>Caudoviricetes</taxon>
        <taxon>Peduoviridae</taxon>
        <taxon>Maltschvirus</taxon>
        <taxon>Maltschvirus maltsch</taxon>
    </lineage>
</organism>